<organism evidence="1">
    <name type="scientific">uncultured Dysgonomonas sp</name>
    <dbReference type="NCBI Taxonomy" id="206096"/>
    <lineage>
        <taxon>Bacteria</taxon>
        <taxon>Pseudomonadati</taxon>
        <taxon>Bacteroidota</taxon>
        <taxon>Bacteroidia</taxon>
        <taxon>Bacteroidales</taxon>
        <taxon>Dysgonomonadaceae</taxon>
        <taxon>Dysgonomonas</taxon>
        <taxon>environmental samples</taxon>
    </lineage>
</organism>
<gene>
    <name evidence="1" type="ORF">KL86DYS2_11397</name>
</gene>
<sequence>MSLCFVFKLKIKQKDFFVLLKMKKCYGFLAKTNNLYEICPLKR</sequence>
<proteinExistence type="predicted"/>
<reference evidence="1" key="1">
    <citation type="submission" date="2016-04" db="EMBL/GenBank/DDBJ databases">
        <authorList>
            <person name="Evans L.H."/>
            <person name="Alamgir A."/>
            <person name="Owens N."/>
            <person name="Weber N.D."/>
            <person name="Virtaneva K."/>
            <person name="Barbian K."/>
            <person name="Babar A."/>
            <person name="Rosenke K."/>
        </authorList>
    </citation>
    <scope>NUCLEOTIDE SEQUENCE</scope>
    <source>
        <strain evidence="1">86-2</strain>
    </source>
</reference>
<dbReference type="AlphaFoldDB" id="A0A212JFF7"/>
<evidence type="ECO:0000313" key="1">
    <source>
        <dbReference type="EMBL" id="SBV98151.1"/>
    </source>
</evidence>
<dbReference type="EMBL" id="FLUL01000001">
    <property type="protein sequence ID" value="SBV98151.1"/>
    <property type="molecule type" value="Genomic_DNA"/>
</dbReference>
<protein>
    <submittedName>
        <fullName evidence="1">Uncharacterized protein</fullName>
    </submittedName>
</protein>
<name>A0A212JFF7_9BACT</name>
<accession>A0A212JFF7</accession>